<dbReference type="GO" id="GO:0070286">
    <property type="term" value="P:axonemal dynein complex assembly"/>
    <property type="evidence" value="ECO:0007669"/>
    <property type="project" value="TreeGrafter"/>
</dbReference>
<evidence type="ECO:0000256" key="1">
    <source>
        <dbReference type="PROSITE-ProRule" id="PRU00339"/>
    </source>
</evidence>
<dbReference type="InterPro" id="IPR019734">
    <property type="entry name" value="TPR_rpt"/>
</dbReference>
<name>A0A9N9RYM4_9DIPT</name>
<dbReference type="AlphaFoldDB" id="A0A9N9RYM4"/>
<dbReference type="InterPro" id="IPR011990">
    <property type="entry name" value="TPR-like_helical_dom_sf"/>
</dbReference>
<sequence>MMSTQQEEEFCAFENKVDEVMKILNLMSSDNKAQSEVGIEKANQFLGVNEKDSSIEGVDIDNFLVKTNYDKTIINKKESPQIDQNTQDAKSFMMAIEKDANKRAADRKQRESVAQELRKMGNQAFRNGEYEKAVSMYTKALDQVRDSPILYNNRALSYIRLSLYKRAIIDCDFVINKLDEKNLRAWLYRAKAYFLLNEKRLYEKSIQEAKKHHPKELSYIDKIIAEIEHIGEGDNEVCVNIDDINKS</sequence>
<dbReference type="GO" id="GO:0005737">
    <property type="term" value="C:cytoplasm"/>
    <property type="evidence" value="ECO:0007669"/>
    <property type="project" value="TreeGrafter"/>
</dbReference>
<keyword evidence="3" id="KW-1185">Reference proteome</keyword>
<evidence type="ECO:0000313" key="3">
    <source>
        <dbReference type="Proteomes" id="UP001153620"/>
    </source>
</evidence>
<dbReference type="PANTHER" id="PTHR46540">
    <property type="entry name" value="TETRATRICOPEPTIDE REPEAT PROTEIN 12"/>
    <property type="match status" value="1"/>
</dbReference>
<reference evidence="2" key="2">
    <citation type="submission" date="2022-10" db="EMBL/GenBank/DDBJ databases">
        <authorList>
            <consortium name="ENA_rothamsted_submissions"/>
            <consortium name="culmorum"/>
            <person name="King R."/>
        </authorList>
    </citation>
    <scope>NUCLEOTIDE SEQUENCE</scope>
</reference>
<dbReference type="GO" id="GO:0005813">
    <property type="term" value="C:centrosome"/>
    <property type="evidence" value="ECO:0007669"/>
    <property type="project" value="TreeGrafter"/>
</dbReference>
<accession>A0A9N9RYM4</accession>
<gene>
    <name evidence="2" type="ORF">CHIRRI_LOCUS8449</name>
</gene>
<dbReference type="SUPFAM" id="SSF48452">
    <property type="entry name" value="TPR-like"/>
    <property type="match status" value="1"/>
</dbReference>
<dbReference type="PANTHER" id="PTHR46540:SF1">
    <property type="entry name" value="TETRATRICOPEPTIDE REPEAT PROTEIN 12"/>
    <property type="match status" value="1"/>
</dbReference>
<organism evidence="2 3">
    <name type="scientific">Chironomus riparius</name>
    <dbReference type="NCBI Taxonomy" id="315576"/>
    <lineage>
        <taxon>Eukaryota</taxon>
        <taxon>Metazoa</taxon>
        <taxon>Ecdysozoa</taxon>
        <taxon>Arthropoda</taxon>
        <taxon>Hexapoda</taxon>
        <taxon>Insecta</taxon>
        <taxon>Pterygota</taxon>
        <taxon>Neoptera</taxon>
        <taxon>Endopterygota</taxon>
        <taxon>Diptera</taxon>
        <taxon>Nematocera</taxon>
        <taxon>Chironomoidea</taxon>
        <taxon>Chironomidae</taxon>
        <taxon>Chironominae</taxon>
        <taxon>Chironomus</taxon>
    </lineage>
</organism>
<evidence type="ECO:0008006" key="4">
    <source>
        <dbReference type="Google" id="ProtNLM"/>
    </source>
</evidence>
<keyword evidence="1" id="KW-0802">TPR repeat</keyword>
<dbReference type="PROSITE" id="PS50005">
    <property type="entry name" value="TPR"/>
    <property type="match status" value="1"/>
</dbReference>
<dbReference type="Proteomes" id="UP001153620">
    <property type="component" value="Chromosome 2"/>
</dbReference>
<evidence type="ECO:0000313" key="2">
    <source>
        <dbReference type="EMBL" id="CAG9805580.1"/>
    </source>
</evidence>
<feature type="repeat" description="TPR" evidence="1">
    <location>
        <begin position="114"/>
        <end position="147"/>
    </location>
</feature>
<reference evidence="2" key="1">
    <citation type="submission" date="2022-01" db="EMBL/GenBank/DDBJ databases">
        <authorList>
            <person name="King R."/>
        </authorList>
    </citation>
    <scope>NUCLEOTIDE SEQUENCE</scope>
</reference>
<dbReference type="SMART" id="SM00028">
    <property type="entry name" value="TPR"/>
    <property type="match status" value="3"/>
</dbReference>
<dbReference type="InterPro" id="IPR043195">
    <property type="entry name" value="TTC12"/>
</dbReference>
<proteinExistence type="predicted"/>
<dbReference type="EMBL" id="OU895878">
    <property type="protein sequence ID" value="CAG9805580.1"/>
    <property type="molecule type" value="Genomic_DNA"/>
</dbReference>
<dbReference type="GO" id="GO:0007288">
    <property type="term" value="P:sperm axoneme assembly"/>
    <property type="evidence" value="ECO:0007669"/>
    <property type="project" value="TreeGrafter"/>
</dbReference>
<protein>
    <recommendedName>
        <fullName evidence="4">Tetratricopeptide repeat protein 12</fullName>
    </recommendedName>
</protein>
<dbReference type="Gene3D" id="1.25.40.10">
    <property type="entry name" value="Tetratricopeptide repeat domain"/>
    <property type="match status" value="1"/>
</dbReference>
<dbReference type="OrthoDB" id="2017782at2759"/>